<keyword evidence="1" id="KW-1133">Transmembrane helix</keyword>
<gene>
    <name evidence="2" type="ORF">T190423A01A_30126</name>
</gene>
<dbReference type="Pfam" id="PF16316">
    <property type="entry name" value="DUF4956"/>
    <property type="match status" value="1"/>
</dbReference>
<evidence type="ECO:0000313" key="3">
    <source>
        <dbReference type="Proteomes" id="UP001497527"/>
    </source>
</evidence>
<reference evidence="2 3" key="1">
    <citation type="submission" date="2024-05" db="EMBL/GenBank/DDBJ databases">
        <authorList>
            <person name="Duchaud E."/>
        </authorList>
    </citation>
    <scope>NUCLEOTIDE SEQUENCE [LARGE SCALE GENOMIC DNA]</scope>
    <source>
        <strain evidence="2">Ena-SAMPLE-TAB-13-05-2024-13:56:06:370-140308</strain>
    </source>
</reference>
<protein>
    <recommendedName>
        <fullName evidence="4">DUF4956 domain-containing protein</fullName>
    </recommendedName>
</protein>
<feature type="transmembrane region" description="Helical" evidence="1">
    <location>
        <begin position="6"/>
        <end position="24"/>
    </location>
</feature>
<dbReference type="EMBL" id="CAXJIO010000012">
    <property type="protein sequence ID" value="CAL2103012.1"/>
    <property type="molecule type" value="Genomic_DNA"/>
</dbReference>
<organism evidence="2 3">
    <name type="scientific">Tenacibaculum polynesiense</name>
    <dbReference type="NCBI Taxonomy" id="3137857"/>
    <lineage>
        <taxon>Bacteria</taxon>
        <taxon>Pseudomonadati</taxon>
        <taxon>Bacteroidota</taxon>
        <taxon>Flavobacteriia</taxon>
        <taxon>Flavobacteriales</taxon>
        <taxon>Flavobacteriaceae</taxon>
        <taxon>Tenacibaculum</taxon>
    </lineage>
</organism>
<evidence type="ECO:0000256" key="1">
    <source>
        <dbReference type="SAM" id="Phobius"/>
    </source>
</evidence>
<comment type="caution">
    <text evidence="2">The sequence shown here is derived from an EMBL/GenBank/DDBJ whole genome shotgun (WGS) entry which is preliminary data.</text>
</comment>
<dbReference type="Proteomes" id="UP001497527">
    <property type="component" value="Unassembled WGS sequence"/>
</dbReference>
<dbReference type="RefSeq" id="WP_348716934.1">
    <property type="nucleotide sequence ID" value="NZ_CAXJIO010000012.1"/>
</dbReference>
<keyword evidence="1" id="KW-0812">Transmembrane</keyword>
<evidence type="ECO:0000313" key="2">
    <source>
        <dbReference type="EMBL" id="CAL2103012.1"/>
    </source>
</evidence>
<sequence>MIEFISKLLFNLLITLFIVRFIYYKSTKDNAYFFTYLVIGQVVFLLCYLLKNIELELGFVLGLFAIFGIIRYRTNSINIKEMTYLFSIIGLAMINSLSGTNFYIELIASNIIILVLIWCLEYYLGKYKKYSATLVTLTNLEELSLTNRTKLMDELEGKLNMKIEKINVKKINYLTDSVEILIYHVNNEN</sequence>
<name>A0ABP1F401_9FLAO</name>
<accession>A0ABP1F401</accession>
<dbReference type="InterPro" id="IPR032531">
    <property type="entry name" value="DUF4956"/>
</dbReference>
<feature type="transmembrane region" description="Helical" evidence="1">
    <location>
        <begin position="31"/>
        <end position="51"/>
    </location>
</feature>
<feature type="transmembrane region" description="Helical" evidence="1">
    <location>
        <begin position="57"/>
        <end position="74"/>
    </location>
</feature>
<evidence type="ECO:0008006" key="4">
    <source>
        <dbReference type="Google" id="ProtNLM"/>
    </source>
</evidence>
<keyword evidence="1" id="KW-0472">Membrane</keyword>
<proteinExistence type="predicted"/>
<feature type="transmembrane region" description="Helical" evidence="1">
    <location>
        <begin position="103"/>
        <end position="124"/>
    </location>
</feature>
<keyword evidence="3" id="KW-1185">Reference proteome</keyword>